<dbReference type="Pfam" id="PF14645">
    <property type="entry name" value="Chibby"/>
    <property type="match status" value="1"/>
</dbReference>
<feature type="coiled-coil region" evidence="1">
    <location>
        <begin position="73"/>
        <end position="107"/>
    </location>
</feature>
<dbReference type="eggNOG" id="ENOG502S6C8">
    <property type="taxonomic scope" value="Eukaryota"/>
</dbReference>
<dbReference type="Proteomes" id="UP000682892">
    <property type="component" value="Unassembled WGS sequence"/>
</dbReference>
<dbReference type="CDD" id="cd07429">
    <property type="entry name" value="Cby_like"/>
    <property type="match status" value="1"/>
</dbReference>
<protein>
    <submittedName>
        <fullName evidence="2">AAEL013414-PA</fullName>
    </submittedName>
</protein>
<dbReference type="OMA" id="YMKEQAN"/>
<reference evidence="2" key="3">
    <citation type="submission" date="2012-09" db="EMBL/GenBank/DDBJ databases">
        <authorList>
            <consortium name="VectorBase"/>
        </authorList>
    </citation>
    <scope>NUCLEOTIDE SEQUENCE</scope>
    <source>
        <strain evidence="2">Liverpool</strain>
    </source>
</reference>
<dbReference type="HOGENOM" id="CLU_145617_0_0_1"/>
<dbReference type="PaxDb" id="7159-AAEL013414-PA"/>
<dbReference type="AlphaFoldDB" id="Q16J80"/>
<dbReference type="InterPro" id="IPR028118">
    <property type="entry name" value="Chibby_fam"/>
</dbReference>
<keyword evidence="1" id="KW-0175">Coiled coil</keyword>
<reference evidence="2" key="1">
    <citation type="submission" date="2005-10" db="EMBL/GenBank/DDBJ databases">
        <authorList>
            <person name="Loftus B.J."/>
            <person name="Nene V.M."/>
            <person name="Hannick L.I."/>
            <person name="Bidwell S."/>
            <person name="Haas B."/>
            <person name="Amedeo P."/>
            <person name="Orvis J."/>
            <person name="Wortman J.R."/>
            <person name="White O.R."/>
            <person name="Salzberg S."/>
            <person name="Shumway M."/>
            <person name="Koo H."/>
            <person name="Zhao Y."/>
            <person name="Holmes M."/>
            <person name="Miller J."/>
            <person name="Schatz M."/>
            <person name="Pop M."/>
            <person name="Pai G."/>
            <person name="Utterback T."/>
            <person name="Rogers Y.-H."/>
            <person name="Kravitz S."/>
            <person name="Fraser C.M."/>
        </authorList>
    </citation>
    <scope>NUCLEOTIDE SEQUENCE</scope>
    <source>
        <strain evidence="2">Liverpool</strain>
    </source>
</reference>
<name>Q16J80_AEDAE</name>
<evidence type="ECO:0000313" key="3">
    <source>
        <dbReference type="Proteomes" id="UP000682892"/>
    </source>
</evidence>
<organism evidence="2 3">
    <name type="scientific">Aedes aegypti</name>
    <name type="common">Yellowfever mosquito</name>
    <name type="synonym">Culex aegypti</name>
    <dbReference type="NCBI Taxonomy" id="7159"/>
    <lineage>
        <taxon>Eukaryota</taxon>
        <taxon>Metazoa</taxon>
        <taxon>Ecdysozoa</taxon>
        <taxon>Arthropoda</taxon>
        <taxon>Hexapoda</taxon>
        <taxon>Insecta</taxon>
        <taxon>Pterygota</taxon>
        <taxon>Neoptera</taxon>
        <taxon>Endopterygota</taxon>
        <taxon>Diptera</taxon>
        <taxon>Nematocera</taxon>
        <taxon>Culicoidea</taxon>
        <taxon>Culicidae</taxon>
        <taxon>Culicinae</taxon>
        <taxon>Aedini</taxon>
        <taxon>Aedes</taxon>
        <taxon>Stegomyia</taxon>
    </lineage>
</organism>
<dbReference type="EMBL" id="CH478025">
    <property type="protein sequence ID" value="EAT34329.1"/>
    <property type="molecule type" value="Genomic_DNA"/>
</dbReference>
<proteinExistence type="predicted"/>
<reference evidence="2" key="2">
    <citation type="journal article" date="2007" name="Science">
        <title>Genome sequence of Aedes aegypti, a major arbovirus vector.</title>
        <authorList>
            <person name="Nene V."/>
            <person name="Wortman J.R."/>
            <person name="Lawson D."/>
            <person name="Haas B."/>
            <person name="Kodira C."/>
            <person name="Tu Z.J."/>
            <person name="Loftus B."/>
            <person name="Xi Z."/>
            <person name="Megy K."/>
            <person name="Grabherr M."/>
            <person name="Ren Q."/>
            <person name="Zdobnov E.M."/>
            <person name="Lobo N.F."/>
            <person name="Campbell K.S."/>
            <person name="Brown S.E."/>
            <person name="Bonaldo M.F."/>
            <person name="Zhu J."/>
            <person name="Sinkins S.P."/>
            <person name="Hogenkamp D.G."/>
            <person name="Amedeo P."/>
            <person name="Arensburger P."/>
            <person name="Atkinson P.W."/>
            <person name="Bidwell S."/>
            <person name="Biedler J."/>
            <person name="Birney E."/>
            <person name="Bruggner R.V."/>
            <person name="Costas J."/>
            <person name="Coy M.R."/>
            <person name="Crabtree J."/>
            <person name="Crawford M."/>
            <person name="Debruyn B."/>
            <person name="Decaprio D."/>
            <person name="Eiglmeier K."/>
            <person name="Eisenstadt E."/>
            <person name="El-Dorry H."/>
            <person name="Gelbart W.M."/>
            <person name="Gomes S.L."/>
            <person name="Hammond M."/>
            <person name="Hannick L.I."/>
            <person name="Hogan J.R."/>
            <person name="Holmes M.H."/>
            <person name="Jaffe D."/>
            <person name="Johnston J.S."/>
            <person name="Kennedy R.C."/>
            <person name="Koo H."/>
            <person name="Kravitz S."/>
            <person name="Kriventseva E.V."/>
            <person name="Kulp D."/>
            <person name="Labutti K."/>
            <person name="Lee E."/>
            <person name="Li S."/>
            <person name="Lovin D.D."/>
            <person name="Mao C."/>
            <person name="Mauceli E."/>
            <person name="Menck C.F."/>
            <person name="Miller J.R."/>
            <person name="Montgomery P."/>
            <person name="Mori A."/>
            <person name="Nascimento A.L."/>
            <person name="Naveira H.F."/>
            <person name="Nusbaum C."/>
            <person name="O'leary S."/>
            <person name="Orvis J."/>
            <person name="Pertea M."/>
            <person name="Quesneville H."/>
            <person name="Reidenbach K.R."/>
            <person name="Rogers Y.H."/>
            <person name="Roth C.W."/>
            <person name="Schneider J.R."/>
            <person name="Schatz M."/>
            <person name="Shumway M."/>
            <person name="Stanke M."/>
            <person name="Stinson E.O."/>
            <person name="Tubio J.M."/>
            <person name="Vanzee J.P."/>
            <person name="Verjovski-Almeida S."/>
            <person name="Werner D."/>
            <person name="White O."/>
            <person name="Wyder S."/>
            <person name="Zeng Q."/>
            <person name="Zhao Q."/>
            <person name="Zhao Y."/>
            <person name="Hill C.A."/>
            <person name="Raikhel A.S."/>
            <person name="Soares M.B."/>
            <person name="Knudson D.L."/>
            <person name="Lee N.H."/>
            <person name="Galagan J."/>
            <person name="Salzberg S.L."/>
            <person name="Paulsen I.T."/>
            <person name="Dimopoulos G."/>
            <person name="Collins F.H."/>
            <person name="Birren B."/>
            <person name="Fraser-Liggett C.M."/>
            <person name="Severson D.W."/>
        </authorList>
    </citation>
    <scope>NUCLEOTIDE SEQUENCE [LARGE SCALE GENOMIC DNA]</scope>
    <source>
        <strain evidence="2">Liverpool</strain>
    </source>
</reference>
<evidence type="ECO:0000256" key="1">
    <source>
        <dbReference type="SAM" id="Coils"/>
    </source>
</evidence>
<accession>Q16J80</accession>
<dbReference type="STRING" id="7159.Q16J80"/>
<gene>
    <name evidence="2" type="ORF">AaeL_AAEL013414</name>
</gene>
<dbReference type="PhylomeDB" id="Q16J80"/>
<sequence length="151" mass="16730">MPIFTKKFAPKVAPPRTARLNIGCPPQQEDLDEFRNIRLNLLDKQLCFVDGVWMSAAAPGGGSSGMTAALPSNASTIDDLLRMKRRLKTLEQENNLYQVKLDVLLDLLTENITSGSTFGCCDGLLLIYMKEQANSRISVEAVRLTQDPRFA</sequence>
<evidence type="ECO:0000313" key="2">
    <source>
        <dbReference type="EMBL" id="EAT34329.1"/>
    </source>
</evidence>
<dbReference type="VEuPathDB" id="VectorBase:AAEL026966"/>